<accession>A0ABR1XQ60</accession>
<evidence type="ECO:0000313" key="3">
    <source>
        <dbReference type="Proteomes" id="UP001456524"/>
    </source>
</evidence>
<proteinExistence type="predicted"/>
<gene>
    <name evidence="2" type="ORF">IWX90DRAFT_237393</name>
</gene>
<feature type="transmembrane region" description="Helical" evidence="1">
    <location>
        <begin position="115"/>
        <end position="136"/>
    </location>
</feature>
<name>A0ABR1XQ60_9PEZI</name>
<comment type="caution">
    <text evidence="2">The sequence shown here is derived from an EMBL/GenBank/DDBJ whole genome shotgun (WGS) entry which is preliminary data.</text>
</comment>
<dbReference type="EMBL" id="JBBWUH010000006">
    <property type="protein sequence ID" value="KAK8163710.1"/>
    <property type="molecule type" value="Genomic_DNA"/>
</dbReference>
<sequence>MEPDVRGLSCKCLARAGRGLGMRRAHDYARVVVHDVCCMVFRRYFLALALRRANLLTQIQRVNTELVSNTPLRLVATPSSSHSLAQCAVCLYCLLLRLLDEHSGGMIVRDNAHQLVIIVLVQGIPALILFGLRVLVRTTRASWGSDDWAMVAAVVRLQHSRMEERQLILQGPFAVQTMGVILAARFGIGVLDEHLNPHEAPDALKEWHCSALWLLCVD</sequence>
<evidence type="ECO:0000256" key="1">
    <source>
        <dbReference type="SAM" id="Phobius"/>
    </source>
</evidence>
<protein>
    <submittedName>
        <fullName evidence="2">Uncharacterized protein</fullName>
    </submittedName>
</protein>
<keyword evidence="3" id="KW-1185">Reference proteome</keyword>
<keyword evidence="1" id="KW-0812">Transmembrane</keyword>
<reference evidence="2 3" key="1">
    <citation type="journal article" date="2022" name="G3 (Bethesda)">
        <title>Enemy or ally: a genomic approach to elucidate the lifestyle of Phyllosticta citrichinaensis.</title>
        <authorList>
            <person name="Buijs V.A."/>
            <person name="Groenewald J.Z."/>
            <person name="Haridas S."/>
            <person name="LaButti K.M."/>
            <person name="Lipzen A."/>
            <person name="Martin F.M."/>
            <person name="Barry K."/>
            <person name="Grigoriev I.V."/>
            <person name="Crous P.W."/>
            <person name="Seidl M.F."/>
        </authorList>
    </citation>
    <scope>NUCLEOTIDE SEQUENCE [LARGE SCALE GENOMIC DNA]</scope>
    <source>
        <strain evidence="2 3">CBS 129764</strain>
    </source>
</reference>
<organism evidence="2 3">
    <name type="scientific">Phyllosticta citrichinensis</name>
    <dbReference type="NCBI Taxonomy" id="1130410"/>
    <lineage>
        <taxon>Eukaryota</taxon>
        <taxon>Fungi</taxon>
        <taxon>Dikarya</taxon>
        <taxon>Ascomycota</taxon>
        <taxon>Pezizomycotina</taxon>
        <taxon>Dothideomycetes</taxon>
        <taxon>Dothideomycetes incertae sedis</taxon>
        <taxon>Botryosphaeriales</taxon>
        <taxon>Phyllostictaceae</taxon>
        <taxon>Phyllosticta</taxon>
    </lineage>
</organism>
<evidence type="ECO:0000313" key="2">
    <source>
        <dbReference type="EMBL" id="KAK8163710.1"/>
    </source>
</evidence>
<keyword evidence="1" id="KW-0472">Membrane</keyword>
<keyword evidence="1" id="KW-1133">Transmembrane helix</keyword>
<dbReference type="Proteomes" id="UP001456524">
    <property type="component" value="Unassembled WGS sequence"/>
</dbReference>